<organism evidence="2 3">
    <name type="scientific">Marasmius crinis-equi</name>
    <dbReference type="NCBI Taxonomy" id="585013"/>
    <lineage>
        <taxon>Eukaryota</taxon>
        <taxon>Fungi</taxon>
        <taxon>Dikarya</taxon>
        <taxon>Basidiomycota</taxon>
        <taxon>Agaricomycotina</taxon>
        <taxon>Agaricomycetes</taxon>
        <taxon>Agaricomycetidae</taxon>
        <taxon>Agaricales</taxon>
        <taxon>Marasmiineae</taxon>
        <taxon>Marasmiaceae</taxon>
        <taxon>Marasmius</taxon>
    </lineage>
</organism>
<keyword evidence="1" id="KW-0732">Signal</keyword>
<dbReference type="InterPro" id="IPR013320">
    <property type="entry name" value="ConA-like_dom_sf"/>
</dbReference>
<sequence length="238" mass="27017">MRYDLSLLISFLALESSANAIDTLDFLKSSKFTSGWPFRSRSRRDTFTHNVFDVNRNGSTFVWLPQDDFSGKGFFDNFAFFTGNDPTNGRVNYVDANDAFANRLAYVQDDGIVVMKGDNNTWLQDNENRKSVRISSFKQYNTGLFILDVNRAPWGCGRSTSLVFLQNNLFKITIQGFGPHFGLWEVENGRMWVSLSLGFDWSNYSRRGKLTSSRVFMTINTTKSPGIQLQASLLLGEA</sequence>
<evidence type="ECO:0000256" key="1">
    <source>
        <dbReference type="SAM" id="SignalP"/>
    </source>
</evidence>
<evidence type="ECO:0000313" key="3">
    <source>
        <dbReference type="Proteomes" id="UP001465976"/>
    </source>
</evidence>
<keyword evidence="3" id="KW-1185">Reference proteome</keyword>
<reference evidence="2 3" key="1">
    <citation type="submission" date="2024-02" db="EMBL/GenBank/DDBJ databases">
        <title>A draft genome for the cacao thread blight pathogen Marasmius crinis-equi.</title>
        <authorList>
            <person name="Cohen S.P."/>
            <person name="Baruah I.K."/>
            <person name="Amoako-Attah I."/>
            <person name="Bukari Y."/>
            <person name="Meinhardt L.W."/>
            <person name="Bailey B.A."/>
        </authorList>
    </citation>
    <scope>NUCLEOTIDE SEQUENCE [LARGE SCALE GENOMIC DNA]</scope>
    <source>
        <strain evidence="2 3">GH-76</strain>
    </source>
</reference>
<protein>
    <submittedName>
        <fullName evidence="2">Uncharacterized protein</fullName>
    </submittedName>
</protein>
<dbReference type="Gene3D" id="2.60.120.200">
    <property type="match status" value="1"/>
</dbReference>
<feature type="chain" id="PRO_5046617318" evidence="1">
    <location>
        <begin position="21"/>
        <end position="238"/>
    </location>
</feature>
<proteinExistence type="predicted"/>
<dbReference type="Pfam" id="PF26113">
    <property type="entry name" value="GH16_XgeA"/>
    <property type="match status" value="1"/>
</dbReference>
<feature type="signal peptide" evidence="1">
    <location>
        <begin position="1"/>
        <end position="20"/>
    </location>
</feature>
<dbReference type="Proteomes" id="UP001465976">
    <property type="component" value="Unassembled WGS sequence"/>
</dbReference>
<dbReference type="EMBL" id="JBAHYK010000711">
    <property type="protein sequence ID" value="KAL0571814.1"/>
    <property type="molecule type" value="Genomic_DNA"/>
</dbReference>
<evidence type="ECO:0000313" key="2">
    <source>
        <dbReference type="EMBL" id="KAL0571814.1"/>
    </source>
</evidence>
<name>A0ABR3F958_9AGAR</name>
<comment type="caution">
    <text evidence="2">The sequence shown here is derived from an EMBL/GenBank/DDBJ whole genome shotgun (WGS) entry which is preliminary data.</text>
</comment>
<accession>A0ABR3F958</accession>
<gene>
    <name evidence="2" type="ORF">V5O48_010144</name>
</gene>
<dbReference type="SUPFAM" id="SSF49899">
    <property type="entry name" value="Concanavalin A-like lectins/glucanases"/>
    <property type="match status" value="1"/>
</dbReference>